<sequence length="62" mass="7200">MPQSRYVTIKATCYCMGIRYNREIILWVGVGDYRPEVIPALIYAEQRQLAHAIARNEEMLNA</sequence>
<dbReference type="KEGG" id="msx:AU14_17410"/>
<dbReference type="OrthoDB" id="5730774at2"/>
<dbReference type="Proteomes" id="UP000061489">
    <property type="component" value="Chromosome"/>
</dbReference>
<organism evidence="1 2">
    <name type="scientific">Marinobacter similis</name>
    <dbReference type="NCBI Taxonomy" id="1420916"/>
    <lineage>
        <taxon>Bacteria</taxon>
        <taxon>Pseudomonadati</taxon>
        <taxon>Pseudomonadota</taxon>
        <taxon>Gammaproteobacteria</taxon>
        <taxon>Pseudomonadales</taxon>
        <taxon>Marinobacteraceae</taxon>
        <taxon>Marinobacter</taxon>
    </lineage>
</organism>
<name>W5YMV8_9GAMM</name>
<dbReference type="RefSeq" id="WP_041342788.1">
    <property type="nucleotide sequence ID" value="NZ_CP007151.1"/>
</dbReference>
<dbReference type="EMBL" id="CP007151">
    <property type="protein sequence ID" value="AHI30259.1"/>
    <property type="molecule type" value="Genomic_DNA"/>
</dbReference>
<dbReference type="STRING" id="1420916.AU14_17410"/>
<evidence type="ECO:0000313" key="1">
    <source>
        <dbReference type="EMBL" id="AHI30259.1"/>
    </source>
</evidence>
<evidence type="ECO:0000313" key="2">
    <source>
        <dbReference type="Proteomes" id="UP000061489"/>
    </source>
</evidence>
<keyword evidence="2" id="KW-1185">Reference proteome</keyword>
<accession>W5YMV8</accession>
<dbReference type="HOGENOM" id="CLU_2898967_0_0_6"/>
<dbReference type="AlphaFoldDB" id="W5YMV8"/>
<reference evidence="1 2" key="1">
    <citation type="journal article" date="2014" name="Genome Announc.">
        <title>Draft Genome Sequences of Marinobacter similis A3d10T and Marinobacter salarius R9SW1T.</title>
        <authorList>
            <person name="Ivanova E.P."/>
            <person name="Ng H.J."/>
            <person name="Webb H.K."/>
            <person name="Feng G."/>
            <person name="Oshima K."/>
            <person name="Hattori M."/>
            <person name="Ohkuma M."/>
            <person name="Sergeev A.F."/>
            <person name="Mikhailov V.V."/>
            <person name="Crawford R.J."/>
            <person name="Sawabe T."/>
        </authorList>
    </citation>
    <scope>NUCLEOTIDE SEQUENCE [LARGE SCALE GENOMIC DNA]</scope>
    <source>
        <strain evidence="1 2">A3d10</strain>
    </source>
</reference>
<proteinExistence type="predicted"/>
<gene>
    <name evidence="1" type="ORF">AU14_17410</name>
</gene>
<protein>
    <submittedName>
        <fullName evidence="1">Uncharacterized protein</fullName>
    </submittedName>
</protein>